<evidence type="ECO:0000313" key="3">
    <source>
        <dbReference type="EMBL" id="CCO18066.1"/>
    </source>
</evidence>
<reference evidence="3 4" key="1">
    <citation type="submission" date="2011-10" db="EMBL/GenBank/DDBJ databases">
        <authorList>
            <person name="Genoscope - CEA"/>
        </authorList>
    </citation>
    <scope>NUCLEOTIDE SEQUENCE [LARGE SCALE GENOMIC DNA]</scope>
    <source>
        <strain evidence="3 4">RCC 1105</strain>
    </source>
</reference>
<dbReference type="Pfam" id="PF00294">
    <property type="entry name" value="PfkB"/>
    <property type="match status" value="1"/>
</dbReference>
<dbReference type="RefSeq" id="XP_007510533.1">
    <property type="nucleotide sequence ID" value="XM_007510471.1"/>
</dbReference>
<dbReference type="STRING" id="41875.K8EJ61"/>
<dbReference type="OrthoDB" id="415590at2759"/>
<protein>
    <recommendedName>
        <fullName evidence="2">Carbohydrate kinase PfkB domain-containing protein</fullName>
    </recommendedName>
</protein>
<proteinExistence type="predicted"/>
<name>K8EJ61_9CHLO</name>
<dbReference type="SUPFAM" id="SSF53613">
    <property type="entry name" value="Ribokinase-like"/>
    <property type="match status" value="1"/>
</dbReference>
<dbReference type="EMBL" id="FO082269">
    <property type="protein sequence ID" value="CCO18066.1"/>
    <property type="molecule type" value="Genomic_DNA"/>
</dbReference>
<gene>
    <name evidence="3" type="ordered locus">Bathy10g00390</name>
</gene>
<sequence>MMQQKQRVIHHPRNDILHSSKRRRFHHGATTIQTTTRRKSGGKYGRGCGARKAVTSFSSVSANKEDDDESKDIDVVTLGNMCVDVFHSVESLPEDKNELKTMETLNDLLTRTEKMKAMGCEELEVGGNTNFLIAARRLGLKAVSLGQIGNDFYGTFMKDVLREERVGFRSYEEKQNSSTSSSAPSTSESRTLVCFVLVDGSGSHAFCSSYDLGPWPLLAEKYKLGADVKAALRKSKAMFVNGFAFDELAPNDVVDAADIIHKHDGTVFFDPGPRAFTFHETELRKKALISLIKRTDVVLATAEELAALVEHPNPNEELLQNPRTLAYSLFNHPQFEGSGNLEWIVVKLGPDGAILFSKNDMDIDSTKVGSPTIDVGDTVGCGDSAASAIVMGFLEYKKLMSTKSDSGKDSSNGSGSDNNGSRSSSNSNSTTMTTTKEAKQLSAKATLALATAVGAATASRTGAGRNVATKQLAQDLLIAQGGEERKGACEYSEALRMLKRYVD</sequence>
<dbReference type="InterPro" id="IPR029056">
    <property type="entry name" value="Ribokinase-like"/>
</dbReference>
<feature type="region of interest" description="Disordered" evidence="1">
    <location>
        <begin position="402"/>
        <end position="437"/>
    </location>
</feature>
<keyword evidence="4" id="KW-1185">Reference proteome</keyword>
<dbReference type="KEGG" id="bpg:Bathy10g00390"/>
<evidence type="ECO:0000313" key="4">
    <source>
        <dbReference type="Proteomes" id="UP000198341"/>
    </source>
</evidence>
<dbReference type="Proteomes" id="UP000198341">
    <property type="component" value="Chromosome 10"/>
</dbReference>
<feature type="domain" description="Carbohydrate kinase PfkB" evidence="2">
    <location>
        <begin position="106"/>
        <end position="399"/>
    </location>
</feature>
<organism evidence="3 4">
    <name type="scientific">Bathycoccus prasinos</name>
    <dbReference type="NCBI Taxonomy" id="41875"/>
    <lineage>
        <taxon>Eukaryota</taxon>
        <taxon>Viridiplantae</taxon>
        <taxon>Chlorophyta</taxon>
        <taxon>Mamiellophyceae</taxon>
        <taxon>Mamiellales</taxon>
        <taxon>Bathycoccaceae</taxon>
        <taxon>Bathycoccus</taxon>
    </lineage>
</organism>
<evidence type="ECO:0000259" key="2">
    <source>
        <dbReference type="Pfam" id="PF00294"/>
    </source>
</evidence>
<dbReference type="PANTHER" id="PTHR47826">
    <property type="entry name" value="OS03G0164700 PROTEIN"/>
    <property type="match status" value="1"/>
</dbReference>
<dbReference type="InterPro" id="IPR011611">
    <property type="entry name" value="PfkB_dom"/>
</dbReference>
<accession>K8EJ61</accession>
<dbReference type="Gene3D" id="3.40.1190.20">
    <property type="match status" value="1"/>
</dbReference>
<dbReference type="AlphaFoldDB" id="K8EJ61"/>
<evidence type="ECO:0000256" key="1">
    <source>
        <dbReference type="SAM" id="MobiDB-lite"/>
    </source>
</evidence>
<dbReference type="GeneID" id="19013116"/>
<dbReference type="eggNOG" id="KOG2855">
    <property type="taxonomic scope" value="Eukaryota"/>
</dbReference>
<dbReference type="PANTHER" id="PTHR47826:SF1">
    <property type="entry name" value="OS03G0164700 PROTEIN"/>
    <property type="match status" value="1"/>
</dbReference>